<dbReference type="PROSITE" id="PS51375">
    <property type="entry name" value="PPR"/>
    <property type="match status" value="4"/>
</dbReference>
<evidence type="ECO:0000256" key="2">
    <source>
        <dbReference type="PROSITE-ProRule" id="PRU00708"/>
    </source>
</evidence>
<evidence type="ECO:0000313" key="4">
    <source>
        <dbReference type="Proteomes" id="UP001289374"/>
    </source>
</evidence>
<dbReference type="Pfam" id="PF13041">
    <property type="entry name" value="PPR_2"/>
    <property type="match status" value="1"/>
</dbReference>
<proteinExistence type="predicted"/>
<dbReference type="Gene3D" id="1.25.40.10">
    <property type="entry name" value="Tetratricopeptide repeat domain"/>
    <property type="match status" value="3"/>
</dbReference>
<dbReference type="FunFam" id="1.25.40.10:FF:001213">
    <property type="entry name" value="Pentatricopeptide repeat-containing protein, mitochondrial"/>
    <property type="match status" value="1"/>
</dbReference>
<dbReference type="InterPro" id="IPR002885">
    <property type="entry name" value="PPR_rpt"/>
</dbReference>
<organism evidence="3 4">
    <name type="scientific">Sesamum angolense</name>
    <dbReference type="NCBI Taxonomy" id="2727404"/>
    <lineage>
        <taxon>Eukaryota</taxon>
        <taxon>Viridiplantae</taxon>
        <taxon>Streptophyta</taxon>
        <taxon>Embryophyta</taxon>
        <taxon>Tracheophyta</taxon>
        <taxon>Spermatophyta</taxon>
        <taxon>Magnoliopsida</taxon>
        <taxon>eudicotyledons</taxon>
        <taxon>Gunneridae</taxon>
        <taxon>Pentapetalae</taxon>
        <taxon>asterids</taxon>
        <taxon>lamiids</taxon>
        <taxon>Lamiales</taxon>
        <taxon>Pedaliaceae</taxon>
        <taxon>Sesamum</taxon>
    </lineage>
</organism>
<feature type="repeat" description="PPR" evidence="2">
    <location>
        <begin position="149"/>
        <end position="179"/>
    </location>
</feature>
<dbReference type="InterPro" id="IPR046960">
    <property type="entry name" value="PPR_At4g14850-like_plant"/>
</dbReference>
<dbReference type="PANTHER" id="PTHR47926">
    <property type="entry name" value="PENTATRICOPEPTIDE REPEAT-CONTAINING PROTEIN"/>
    <property type="match status" value="1"/>
</dbReference>
<dbReference type="AlphaFoldDB" id="A0AAE2BYH1"/>
<protein>
    <submittedName>
        <fullName evidence="3">Pentatricopeptide repeat-containing protein, mitochondrial</fullName>
    </submittedName>
</protein>
<reference evidence="3" key="1">
    <citation type="submission" date="2020-06" db="EMBL/GenBank/DDBJ databases">
        <authorList>
            <person name="Li T."/>
            <person name="Hu X."/>
            <person name="Zhang T."/>
            <person name="Song X."/>
            <person name="Zhang H."/>
            <person name="Dai N."/>
            <person name="Sheng W."/>
            <person name="Hou X."/>
            <person name="Wei L."/>
        </authorList>
    </citation>
    <scope>NUCLEOTIDE SEQUENCE</scope>
    <source>
        <strain evidence="3">K16</strain>
        <tissue evidence="3">Leaf</tissue>
    </source>
</reference>
<dbReference type="InterPro" id="IPR046848">
    <property type="entry name" value="E_motif"/>
</dbReference>
<dbReference type="FunFam" id="1.25.40.10:FF:000348">
    <property type="entry name" value="Pentatricopeptide repeat-containing protein chloroplastic"/>
    <property type="match status" value="1"/>
</dbReference>
<dbReference type="Pfam" id="PF20431">
    <property type="entry name" value="E_motif"/>
    <property type="match status" value="1"/>
</dbReference>
<evidence type="ECO:0000256" key="1">
    <source>
        <dbReference type="ARBA" id="ARBA00022737"/>
    </source>
</evidence>
<dbReference type="GO" id="GO:0009451">
    <property type="term" value="P:RNA modification"/>
    <property type="evidence" value="ECO:0007669"/>
    <property type="project" value="InterPro"/>
</dbReference>
<reference evidence="3" key="2">
    <citation type="journal article" date="2024" name="Plant">
        <title>Genomic evolution and insights into agronomic trait innovations of Sesamum species.</title>
        <authorList>
            <person name="Miao H."/>
            <person name="Wang L."/>
            <person name="Qu L."/>
            <person name="Liu H."/>
            <person name="Sun Y."/>
            <person name="Le M."/>
            <person name="Wang Q."/>
            <person name="Wei S."/>
            <person name="Zheng Y."/>
            <person name="Lin W."/>
            <person name="Duan Y."/>
            <person name="Cao H."/>
            <person name="Xiong S."/>
            <person name="Wang X."/>
            <person name="Wei L."/>
            <person name="Li C."/>
            <person name="Ma Q."/>
            <person name="Ju M."/>
            <person name="Zhao R."/>
            <person name="Li G."/>
            <person name="Mu C."/>
            <person name="Tian Q."/>
            <person name="Mei H."/>
            <person name="Zhang T."/>
            <person name="Gao T."/>
            <person name="Zhang H."/>
        </authorList>
    </citation>
    <scope>NUCLEOTIDE SEQUENCE</scope>
    <source>
        <strain evidence="3">K16</strain>
    </source>
</reference>
<name>A0AAE2BYH1_9LAMI</name>
<gene>
    <name evidence="3" type="ORF">Sango_0984400</name>
</gene>
<feature type="repeat" description="PPR" evidence="2">
    <location>
        <begin position="320"/>
        <end position="355"/>
    </location>
</feature>
<dbReference type="InterPro" id="IPR011990">
    <property type="entry name" value="TPR-like_helical_dom_sf"/>
</dbReference>
<keyword evidence="1" id="KW-0677">Repeat</keyword>
<feature type="repeat" description="PPR" evidence="2">
    <location>
        <begin position="180"/>
        <end position="215"/>
    </location>
</feature>
<dbReference type="GO" id="GO:0003723">
    <property type="term" value="F:RNA binding"/>
    <property type="evidence" value="ECO:0007669"/>
    <property type="project" value="InterPro"/>
</dbReference>
<evidence type="ECO:0000313" key="3">
    <source>
        <dbReference type="EMBL" id="KAK4402437.1"/>
    </source>
</evidence>
<dbReference type="EMBL" id="JACGWL010000005">
    <property type="protein sequence ID" value="KAK4402437.1"/>
    <property type="molecule type" value="Genomic_DNA"/>
</dbReference>
<dbReference type="PANTHER" id="PTHR47926:SF460">
    <property type="entry name" value="OS01G0815900 PROTEIN"/>
    <property type="match status" value="1"/>
</dbReference>
<dbReference type="Proteomes" id="UP001289374">
    <property type="component" value="Unassembled WGS sequence"/>
</dbReference>
<feature type="repeat" description="PPR" evidence="2">
    <location>
        <begin position="285"/>
        <end position="319"/>
    </location>
</feature>
<comment type="caution">
    <text evidence="3">The sequence shown here is derived from an EMBL/GenBank/DDBJ whole genome shotgun (WGS) entry which is preliminary data.</text>
</comment>
<keyword evidence="4" id="KW-1185">Reference proteome</keyword>
<dbReference type="Pfam" id="PF01535">
    <property type="entry name" value="PPR"/>
    <property type="match status" value="5"/>
</dbReference>
<sequence length="542" mass="61283">MFDIMSHRKFYHRYLLSLLHKHQHCRRAIQQIHSQFLVLNSEYMGILALWNSILKHYSLSAYPQEALFLFKYLKSQSKSMSFDSFTYSYLIKACANMNQVHAGNQLHCLSSKAGFDYHVHVQTALVNMYIDCGGFVEAKNVFDEMPEKNLVTWNVFITGFIKWGEVEFARAVFDAMPEKNVISWTGLIDGYTRINRFHEALLLFQKMVVHEGIKPTEVTLLAIFPAIWNTGCLEFCQMVHAYGEKSGFNTSDIRVMNCLVDAYAKSGSIESAWRAFEDINDVRRNLVSWTSIISAFAMHGMATEASDCYRRMENEGVMPNWITFLSVLNACSHGGLVDEGLEYYRKMVDEWGITPDIKHYGALIDMLGRAGRLEEAERIALGIPSEIGNVVIWRTLLGACSFHGNVEMGERVTIKIMEMEREYGGDYVLLSNIFSAAGRFLDSARVRSIMDEQNAPKVPGITLVSHWCCNPFASAGMTGIDHGVIMSEETAPGVATSMILSLHESLKNCQVELSRCQLEKAKKKAAVLILTIAKREQETAEL</sequence>
<dbReference type="NCBIfam" id="TIGR00756">
    <property type="entry name" value="PPR"/>
    <property type="match status" value="4"/>
</dbReference>
<accession>A0AAE2BYH1</accession>